<gene>
    <name evidence="12" type="ORF">SELO1098_LOCUS14468</name>
</gene>
<dbReference type="GO" id="GO:0015271">
    <property type="term" value="F:outward rectifier potassium channel activity"/>
    <property type="evidence" value="ECO:0007669"/>
    <property type="project" value="TreeGrafter"/>
</dbReference>
<dbReference type="GO" id="GO:0005737">
    <property type="term" value="C:cytoplasm"/>
    <property type="evidence" value="ECO:0007669"/>
    <property type="project" value="UniProtKB-ARBA"/>
</dbReference>
<dbReference type="InterPro" id="IPR013099">
    <property type="entry name" value="K_chnl_dom"/>
</dbReference>
<dbReference type="PROSITE" id="PS50222">
    <property type="entry name" value="EF_HAND_2"/>
    <property type="match status" value="1"/>
</dbReference>
<reference evidence="12" key="1">
    <citation type="submission" date="2021-01" db="EMBL/GenBank/DDBJ databases">
        <authorList>
            <person name="Corre E."/>
            <person name="Pelletier E."/>
            <person name="Niang G."/>
            <person name="Scheremetjew M."/>
            <person name="Finn R."/>
            <person name="Kale V."/>
            <person name="Holt S."/>
            <person name="Cochrane G."/>
            <person name="Meng A."/>
            <person name="Brown T."/>
            <person name="Cohen L."/>
        </authorList>
    </citation>
    <scope>NUCLEOTIDE SEQUENCE</scope>
    <source>
        <strain evidence="12">CCAP 955/1</strain>
    </source>
</reference>
<dbReference type="AlphaFoldDB" id="A0A7S3H5F4"/>
<dbReference type="Pfam" id="PF07885">
    <property type="entry name" value="Ion_trans_2"/>
    <property type="match status" value="2"/>
</dbReference>
<dbReference type="InterPro" id="IPR011992">
    <property type="entry name" value="EF-hand-dom_pair"/>
</dbReference>
<organism evidence="12">
    <name type="scientific">Spumella elongata</name>
    <dbReference type="NCBI Taxonomy" id="89044"/>
    <lineage>
        <taxon>Eukaryota</taxon>
        <taxon>Sar</taxon>
        <taxon>Stramenopiles</taxon>
        <taxon>Ochrophyta</taxon>
        <taxon>Chrysophyceae</taxon>
        <taxon>Chromulinales</taxon>
        <taxon>Chromulinaceae</taxon>
        <taxon>Spumella</taxon>
    </lineage>
</organism>
<proteinExistence type="predicted"/>
<evidence type="ECO:0000256" key="4">
    <source>
        <dbReference type="ARBA" id="ARBA00022837"/>
    </source>
</evidence>
<dbReference type="InterPro" id="IPR003280">
    <property type="entry name" value="2pore_dom_K_chnl"/>
</dbReference>
<name>A0A7S3H5F4_9STRA</name>
<evidence type="ECO:0000256" key="9">
    <source>
        <dbReference type="SAM" id="MobiDB-lite"/>
    </source>
</evidence>
<evidence type="ECO:0000313" key="12">
    <source>
        <dbReference type="EMBL" id="CAE0285627.1"/>
    </source>
</evidence>
<accession>A0A7S3H5F4</accession>
<dbReference type="InterPro" id="IPR018247">
    <property type="entry name" value="EF_Hand_1_Ca_BS"/>
</dbReference>
<feature type="compositionally biased region" description="Polar residues" evidence="9">
    <location>
        <begin position="376"/>
        <end position="386"/>
    </location>
</feature>
<feature type="transmembrane region" description="Helical" evidence="10">
    <location>
        <begin position="20"/>
        <end position="42"/>
    </location>
</feature>
<keyword evidence="8" id="KW-0407">Ion channel</keyword>
<feature type="transmembrane region" description="Helical" evidence="10">
    <location>
        <begin position="155"/>
        <end position="173"/>
    </location>
</feature>
<evidence type="ECO:0000256" key="3">
    <source>
        <dbReference type="ARBA" id="ARBA00022692"/>
    </source>
</evidence>
<dbReference type="SUPFAM" id="SSF81324">
    <property type="entry name" value="Voltage-gated potassium channels"/>
    <property type="match status" value="2"/>
</dbReference>
<dbReference type="GO" id="GO:0005886">
    <property type="term" value="C:plasma membrane"/>
    <property type="evidence" value="ECO:0007669"/>
    <property type="project" value="TreeGrafter"/>
</dbReference>
<feature type="transmembrane region" description="Helical" evidence="10">
    <location>
        <begin position="130"/>
        <end position="149"/>
    </location>
</feature>
<feature type="domain" description="EF-hand" evidence="11">
    <location>
        <begin position="260"/>
        <end position="295"/>
    </location>
</feature>
<dbReference type="GO" id="GO:0005509">
    <property type="term" value="F:calcium ion binding"/>
    <property type="evidence" value="ECO:0007669"/>
    <property type="project" value="InterPro"/>
</dbReference>
<protein>
    <recommendedName>
        <fullName evidence="11">EF-hand domain-containing protein</fullName>
    </recommendedName>
</protein>
<dbReference type="SUPFAM" id="SSF47473">
    <property type="entry name" value="EF-hand"/>
    <property type="match status" value="1"/>
</dbReference>
<evidence type="ECO:0000256" key="5">
    <source>
        <dbReference type="ARBA" id="ARBA00022989"/>
    </source>
</evidence>
<feature type="region of interest" description="Disordered" evidence="9">
    <location>
        <begin position="340"/>
        <end position="386"/>
    </location>
</feature>
<evidence type="ECO:0000259" key="11">
    <source>
        <dbReference type="PROSITE" id="PS50222"/>
    </source>
</evidence>
<dbReference type="PANTHER" id="PTHR11003:SF291">
    <property type="entry name" value="IP11374P"/>
    <property type="match status" value="1"/>
</dbReference>
<dbReference type="GO" id="GO:0022841">
    <property type="term" value="F:potassium ion leak channel activity"/>
    <property type="evidence" value="ECO:0007669"/>
    <property type="project" value="TreeGrafter"/>
</dbReference>
<dbReference type="PANTHER" id="PTHR11003">
    <property type="entry name" value="POTASSIUM CHANNEL, SUBFAMILY K"/>
    <property type="match status" value="1"/>
</dbReference>
<keyword evidence="5 10" id="KW-1133">Transmembrane helix</keyword>
<evidence type="ECO:0000256" key="2">
    <source>
        <dbReference type="ARBA" id="ARBA00022448"/>
    </source>
</evidence>
<dbReference type="EMBL" id="HBIC01028812">
    <property type="protein sequence ID" value="CAE0285627.1"/>
    <property type="molecule type" value="Transcribed_RNA"/>
</dbReference>
<keyword evidence="4" id="KW-0106">Calcium</keyword>
<dbReference type="GO" id="GO:0030322">
    <property type="term" value="P:stabilization of membrane potential"/>
    <property type="evidence" value="ECO:0007669"/>
    <property type="project" value="TreeGrafter"/>
</dbReference>
<dbReference type="InterPro" id="IPR002048">
    <property type="entry name" value="EF_hand_dom"/>
</dbReference>
<keyword evidence="7 10" id="KW-0472">Membrane</keyword>
<evidence type="ECO:0000256" key="7">
    <source>
        <dbReference type="ARBA" id="ARBA00023136"/>
    </source>
</evidence>
<feature type="transmembrane region" description="Helical" evidence="10">
    <location>
        <begin position="185"/>
        <end position="205"/>
    </location>
</feature>
<dbReference type="Gene3D" id="1.10.287.70">
    <property type="match status" value="2"/>
</dbReference>
<feature type="transmembrane region" description="Helical" evidence="10">
    <location>
        <begin position="79"/>
        <end position="98"/>
    </location>
</feature>
<evidence type="ECO:0000256" key="6">
    <source>
        <dbReference type="ARBA" id="ARBA00023065"/>
    </source>
</evidence>
<keyword evidence="6" id="KW-0406">Ion transport</keyword>
<comment type="subcellular location">
    <subcellularLocation>
        <location evidence="1">Membrane</location>
        <topology evidence="1">Multi-pass membrane protein</topology>
    </subcellularLocation>
</comment>
<dbReference type="PROSITE" id="PS00018">
    <property type="entry name" value="EF_HAND_1"/>
    <property type="match status" value="1"/>
</dbReference>
<sequence length="386" mass="43068">MSTPRTADSSTEVEERNKEIWKLLGNIALFCAYLAFVACFFCTYEGWSLSDSIMFSLVTMTTIGYGYRTPSDDNGRLFTIFAMLIGVFVVFGSINNAVSQRIKNRNRTEALLKQSGNLTEAQVYRHHQFLLLRTIGFIIVFLFIAAGIFSGMEDWTFIQGLYFAIQTAATIGYGDMNLKAGGTNIVLGIYIMLSTTLLFFAFGHFRTLHEEFVKLKEVAKFTERKQTLVKLKELDKGDGVPMDKFVLAVLVQLGKLDQQRDIDPWIKKFREIDTDKNGTIDSEEIEMFSRAEADKAAAQLACLRALTAGTNNVTWATINDMTNNVTEVFTNGAANYGAANDEGVDLPTYATSRSSGGRLLDSDQSSDNHTTHNHIHNMSTDSESRV</sequence>
<keyword evidence="2" id="KW-0813">Transport</keyword>
<dbReference type="PRINTS" id="PR01333">
    <property type="entry name" value="2POREKCHANEL"/>
</dbReference>
<evidence type="ECO:0000256" key="8">
    <source>
        <dbReference type="ARBA" id="ARBA00023303"/>
    </source>
</evidence>
<keyword evidence="3 10" id="KW-0812">Transmembrane</keyword>
<evidence type="ECO:0000256" key="10">
    <source>
        <dbReference type="SAM" id="Phobius"/>
    </source>
</evidence>
<evidence type="ECO:0000256" key="1">
    <source>
        <dbReference type="ARBA" id="ARBA00004141"/>
    </source>
</evidence>